<evidence type="ECO:0000313" key="3">
    <source>
        <dbReference type="EMBL" id="CRG86108.1"/>
    </source>
</evidence>
<name>A0A0U1LRV1_TALIS</name>
<dbReference type="STRING" id="28573.A0A0U1LRV1"/>
<dbReference type="GO" id="GO:0016491">
    <property type="term" value="F:oxidoreductase activity"/>
    <property type="evidence" value="ECO:0007669"/>
    <property type="project" value="UniProtKB-KW"/>
</dbReference>
<sequence length="375" mass="42064">MTETVTLNAQTLPGVEDAVIETFEVPGSRSVHGKSFPLGIRPREGTTFANVDDAVEYIAKLAEEGVFNNLLTNHGAILFRGFPLKDAGDLSKFIKAFNFPQPHEEVGLSGKRRTVGDVVKTANEEPPHIKFYYHNEYGRSAHFPAILFFFSEVVPEQGGQTPLLSTIELYDKLQDELPEFVKTLIDKGITGRQYYPAKEDPDSVQIGWNWQDSFGLDIQEGDSLESQRRKVENVLETRLQAKAEWQPNGALHVLQHLAAFRRIVSTGQIVPFNGLGGVYGRQRDREALFPPYKGVDGNYHLPTTYSDGSDIPHEYLERLLEISDEIGFLVPWKAGDVALVDNYTVQHARSPWVGERSLLVSLWDSHEKLVPLYGA</sequence>
<keyword evidence="1" id="KW-0560">Oxidoreductase</keyword>
<dbReference type="Pfam" id="PF02668">
    <property type="entry name" value="TauD"/>
    <property type="match status" value="1"/>
</dbReference>
<keyword evidence="4" id="KW-1185">Reference proteome</keyword>
<feature type="domain" description="TauD/TfdA-like" evidence="2">
    <location>
        <begin position="64"/>
        <end position="360"/>
    </location>
</feature>
<proteinExistence type="predicted"/>
<dbReference type="AlphaFoldDB" id="A0A0U1LRV1"/>
<dbReference type="SUPFAM" id="SSF51197">
    <property type="entry name" value="Clavaminate synthase-like"/>
    <property type="match status" value="1"/>
</dbReference>
<dbReference type="Gene3D" id="3.60.130.10">
    <property type="entry name" value="Clavaminate synthase-like"/>
    <property type="match status" value="1"/>
</dbReference>
<dbReference type="InterPro" id="IPR003819">
    <property type="entry name" value="TauD/TfdA-like"/>
</dbReference>
<dbReference type="OrthoDB" id="408743at2759"/>
<gene>
    <name evidence="3" type="ORF">PISL3812_03111</name>
</gene>
<dbReference type="PANTHER" id="PTHR10696:SF21">
    <property type="entry name" value="TAUD_TFDA-LIKE DOMAIN-CONTAINING PROTEIN"/>
    <property type="match status" value="1"/>
</dbReference>
<dbReference type="InterPro" id="IPR042098">
    <property type="entry name" value="TauD-like_sf"/>
</dbReference>
<organism evidence="3 4">
    <name type="scientific">Talaromyces islandicus</name>
    <name type="common">Penicillium islandicum</name>
    <dbReference type="NCBI Taxonomy" id="28573"/>
    <lineage>
        <taxon>Eukaryota</taxon>
        <taxon>Fungi</taxon>
        <taxon>Dikarya</taxon>
        <taxon>Ascomycota</taxon>
        <taxon>Pezizomycotina</taxon>
        <taxon>Eurotiomycetes</taxon>
        <taxon>Eurotiomycetidae</taxon>
        <taxon>Eurotiales</taxon>
        <taxon>Trichocomaceae</taxon>
        <taxon>Talaromyces</taxon>
        <taxon>Talaromyces sect. Islandici</taxon>
    </lineage>
</organism>
<accession>A0A0U1LRV1</accession>
<dbReference type="PANTHER" id="PTHR10696">
    <property type="entry name" value="GAMMA-BUTYROBETAINE HYDROXYLASE-RELATED"/>
    <property type="match status" value="1"/>
</dbReference>
<evidence type="ECO:0000313" key="4">
    <source>
        <dbReference type="Proteomes" id="UP000054383"/>
    </source>
</evidence>
<dbReference type="OMA" id="LTFFHVT"/>
<evidence type="ECO:0000259" key="2">
    <source>
        <dbReference type="Pfam" id="PF02668"/>
    </source>
</evidence>
<evidence type="ECO:0000256" key="1">
    <source>
        <dbReference type="ARBA" id="ARBA00023002"/>
    </source>
</evidence>
<dbReference type="InterPro" id="IPR050411">
    <property type="entry name" value="AlphaKG_dependent_hydroxylases"/>
</dbReference>
<reference evidence="3 4" key="1">
    <citation type="submission" date="2015-04" db="EMBL/GenBank/DDBJ databases">
        <authorList>
            <person name="Syromyatnikov M.Y."/>
            <person name="Popov V.N."/>
        </authorList>
    </citation>
    <scope>NUCLEOTIDE SEQUENCE [LARGE SCALE GENOMIC DNA]</scope>
    <source>
        <strain evidence="3">WF-38-12</strain>
    </source>
</reference>
<protein>
    <submittedName>
        <fullName evidence="3">Clavaminate synthase-like protein At3g21360</fullName>
    </submittedName>
</protein>
<dbReference type="Proteomes" id="UP000054383">
    <property type="component" value="Unassembled WGS sequence"/>
</dbReference>
<dbReference type="EMBL" id="CVMT01000002">
    <property type="protein sequence ID" value="CRG86108.1"/>
    <property type="molecule type" value="Genomic_DNA"/>
</dbReference>